<comment type="caution">
    <text evidence="5">The sequence shown here is derived from an EMBL/GenBank/DDBJ whole genome shotgun (WGS) entry which is preliminary data.</text>
</comment>
<feature type="region of interest" description="Disordered" evidence="2">
    <location>
        <begin position="122"/>
        <end position="193"/>
    </location>
</feature>
<feature type="region of interest" description="Disordered" evidence="2">
    <location>
        <begin position="232"/>
        <end position="254"/>
    </location>
</feature>
<keyword evidence="3" id="KW-0472">Membrane</keyword>
<evidence type="ECO:0000313" key="5">
    <source>
        <dbReference type="EMBL" id="KAF7368313.1"/>
    </source>
</evidence>
<dbReference type="Proteomes" id="UP000620124">
    <property type="component" value="Unassembled WGS sequence"/>
</dbReference>
<evidence type="ECO:0000256" key="4">
    <source>
        <dbReference type="SAM" id="SignalP"/>
    </source>
</evidence>
<feature type="transmembrane region" description="Helical" evidence="3">
    <location>
        <begin position="259"/>
        <end position="280"/>
    </location>
</feature>
<keyword evidence="1" id="KW-0175">Coiled coil</keyword>
<feature type="chain" id="PRO_5034687267" evidence="4">
    <location>
        <begin position="24"/>
        <end position="414"/>
    </location>
</feature>
<feature type="coiled-coil region" evidence="1">
    <location>
        <begin position="351"/>
        <end position="378"/>
    </location>
</feature>
<proteinExistence type="predicted"/>
<dbReference type="AlphaFoldDB" id="A0A8H6YWD1"/>
<feature type="region of interest" description="Disordered" evidence="2">
    <location>
        <begin position="394"/>
        <end position="414"/>
    </location>
</feature>
<evidence type="ECO:0000256" key="1">
    <source>
        <dbReference type="SAM" id="Coils"/>
    </source>
</evidence>
<evidence type="ECO:0000256" key="2">
    <source>
        <dbReference type="SAM" id="MobiDB-lite"/>
    </source>
</evidence>
<dbReference type="EMBL" id="JACAZI010000002">
    <property type="protein sequence ID" value="KAF7368313.1"/>
    <property type="molecule type" value="Genomic_DNA"/>
</dbReference>
<protein>
    <submittedName>
        <fullName evidence="5">Uncharacterized protein</fullName>
    </submittedName>
</protein>
<evidence type="ECO:0000256" key="3">
    <source>
        <dbReference type="SAM" id="Phobius"/>
    </source>
</evidence>
<evidence type="ECO:0000313" key="6">
    <source>
        <dbReference type="Proteomes" id="UP000620124"/>
    </source>
</evidence>
<feature type="compositionally biased region" description="Polar residues" evidence="2">
    <location>
        <begin position="403"/>
        <end position="414"/>
    </location>
</feature>
<keyword evidence="3" id="KW-1133">Transmembrane helix</keyword>
<organism evidence="5 6">
    <name type="scientific">Mycena venus</name>
    <dbReference type="NCBI Taxonomy" id="2733690"/>
    <lineage>
        <taxon>Eukaryota</taxon>
        <taxon>Fungi</taxon>
        <taxon>Dikarya</taxon>
        <taxon>Basidiomycota</taxon>
        <taxon>Agaricomycotina</taxon>
        <taxon>Agaricomycetes</taxon>
        <taxon>Agaricomycetidae</taxon>
        <taxon>Agaricales</taxon>
        <taxon>Marasmiineae</taxon>
        <taxon>Mycenaceae</taxon>
        <taxon>Mycena</taxon>
    </lineage>
</organism>
<accession>A0A8H6YWD1</accession>
<gene>
    <name evidence="5" type="ORF">MVEN_00152600</name>
</gene>
<feature type="compositionally biased region" description="Low complexity" evidence="2">
    <location>
        <begin position="131"/>
        <end position="147"/>
    </location>
</feature>
<feature type="compositionally biased region" description="Polar residues" evidence="2">
    <location>
        <begin position="241"/>
        <end position="254"/>
    </location>
</feature>
<name>A0A8H6YWD1_9AGAR</name>
<feature type="compositionally biased region" description="Low complexity" evidence="2">
    <location>
        <begin position="167"/>
        <end position="190"/>
    </location>
</feature>
<keyword evidence="3" id="KW-0812">Transmembrane</keyword>
<dbReference type="OrthoDB" id="3058674at2759"/>
<keyword evidence="4" id="KW-0732">Signal</keyword>
<feature type="compositionally biased region" description="Polar residues" evidence="2">
    <location>
        <begin position="153"/>
        <end position="166"/>
    </location>
</feature>
<keyword evidence="6" id="KW-1185">Reference proteome</keyword>
<feature type="signal peptide" evidence="4">
    <location>
        <begin position="1"/>
        <end position="23"/>
    </location>
</feature>
<reference evidence="5" key="1">
    <citation type="submission" date="2020-05" db="EMBL/GenBank/DDBJ databases">
        <title>Mycena genomes resolve the evolution of fungal bioluminescence.</title>
        <authorList>
            <person name="Tsai I.J."/>
        </authorList>
    </citation>
    <scope>NUCLEOTIDE SEQUENCE</scope>
    <source>
        <strain evidence="5">CCC161011</strain>
    </source>
</reference>
<sequence>MRRSSRLYMFPVFLLIFVEVSRAAFTLSLPDKLDTGTPVTVQWSRNNADPTSFGLMQRSLQGNQPILSVTPVDNAEGAASGTVSVLFNTPGQVLLAVIAQLSLSSGEKPNQLAAGKQLTVVPGSNTLNVPDTDTTTTTTSTSTRETTLPPKAPSNTSPATVSPIQIQTTSSLTHTDQSTSTTQTPTSTATRAGVGVSSLVAPSKSSDGASIFVPQSSTFSVSESPSISSALALPSSAETSRSPTQSATNTRKSGPNRSAVVALAVILPLLFLLLVLFCIIRRQRTSTRHRIDAFTAVWFRRSAARGTISSFGDVEAGWMAADRPVSEAVAELDITPGQGATTIQSPIARRQQKLQLMIERLSERNAALEREADSFASASALMHQPQFLDGLGLGPPPVYMESPESSTAPTSKLR</sequence>